<comment type="caution">
    <text evidence="1">The sequence shown here is derived from an EMBL/GenBank/DDBJ whole genome shotgun (WGS) entry which is preliminary data.</text>
</comment>
<reference evidence="1" key="1">
    <citation type="submission" date="2021-05" db="EMBL/GenBank/DDBJ databases">
        <title>Comparative genomics of three Colletotrichum scovillei strains and genetic complementation revealed genes involved fungal growth and virulence on chili pepper.</title>
        <authorList>
            <person name="Hsieh D.-K."/>
            <person name="Chuang S.-C."/>
            <person name="Chen C.-Y."/>
            <person name="Chao Y.-T."/>
            <person name="Lu M.-Y.J."/>
            <person name="Lee M.-H."/>
            <person name="Shih M.-C."/>
        </authorList>
    </citation>
    <scope>NUCLEOTIDE SEQUENCE</scope>
    <source>
        <strain evidence="1">Coll-153</strain>
    </source>
</reference>
<accession>A0A9P7ULZ3</accession>
<gene>
    <name evidence="1" type="ORF">JMJ77_005068</name>
</gene>
<evidence type="ECO:0000313" key="1">
    <source>
        <dbReference type="EMBL" id="KAG7057686.1"/>
    </source>
</evidence>
<dbReference type="Proteomes" id="UP000699042">
    <property type="component" value="Unassembled WGS sequence"/>
</dbReference>
<dbReference type="EMBL" id="JAESDN010000001">
    <property type="protein sequence ID" value="KAG7057686.1"/>
    <property type="molecule type" value="Genomic_DNA"/>
</dbReference>
<keyword evidence="2" id="KW-1185">Reference proteome</keyword>
<proteinExistence type="predicted"/>
<evidence type="ECO:0000313" key="2">
    <source>
        <dbReference type="Proteomes" id="UP000699042"/>
    </source>
</evidence>
<dbReference type="AlphaFoldDB" id="A0A9P7ULZ3"/>
<organism evidence="1 2">
    <name type="scientific">Colletotrichum scovillei</name>
    <dbReference type="NCBI Taxonomy" id="1209932"/>
    <lineage>
        <taxon>Eukaryota</taxon>
        <taxon>Fungi</taxon>
        <taxon>Dikarya</taxon>
        <taxon>Ascomycota</taxon>
        <taxon>Pezizomycotina</taxon>
        <taxon>Sordariomycetes</taxon>
        <taxon>Hypocreomycetidae</taxon>
        <taxon>Glomerellales</taxon>
        <taxon>Glomerellaceae</taxon>
        <taxon>Colletotrichum</taxon>
        <taxon>Colletotrichum acutatum species complex</taxon>
    </lineage>
</organism>
<sequence>MVNFSDYDALFDVSKKPCVMGWRKTGNVVKRHFLTVGEKNTAKDQGGCICKKCNGNTLHSAAKRRMRQGAWRG</sequence>
<name>A0A9P7ULZ3_9PEZI</name>
<protein>
    <submittedName>
        <fullName evidence="1">Uncharacterized protein</fullName>
    </submittedName>
</protein>